<accession>A0A9N8P9A0</accession>
<dbReference type="EMBL" id="CAIJEO010000002">
    <property type="protein sequence ID" value="CAD0087499.1"/>
    <property type="molecule type" value="Genomic_DNA"/>
</dbReference>
<dbReference type="Proteomes" id="UP000714618">
    <property type="component" value="Unassembled WGS sequence"/>
</dbReference>
<dbReference type="OrthoDB" id="2522565at2759"/>
<comment type="caution">
    <text evidence="1">The sequence shown here is derived from an EMBL/GenBank/DDBJ whole genome shotgun (WGS) entry which is preliminary data.</text>
</comment>
<gene>
    <name evidence="1" type="ORF">AWRI4233_LOCUS1421</name>
</gene>
<dbReference type="AlphaFoldDB" id="A0A9N8P9A0"/>
<evidence type="ECO:0000313" key="2">
    <source>
        <dbReference type="Proteomes" id="UP000714618"/>
    </source>
</evidence>
<evidence type="ECO:0000313" key="1">
    <source>
        <dbReference type="EMBL" id="CAD0087499.1"/>
    </source>
</evidence>
<keyword evidence="2" id="KW-1185">Reference proteome</keyword>
<proteinExistence type="predicted"/>
<name>A0A9N8P9A0_9PEZI</name>
<organism evidence="1 2">
    <name type="scientific">Aureobasidium mustum</name>
    <dbReference type="NCBI Taxonomy" id="2773714"/>
    <lineage>
        <taxon>Eukaryota</taxon>
        <taxon>Fungi</taxon>
        <taxon>Dikarya</taxon>
        <taxon>Ascomycota</taxon>
        <taxon>Pezizomycotina</taxon>
        <taxon>Dothideomycetes</taxon>
        <taxon>Dothideomycetidae</taxon>
        <taxon>Dothideales</taxon>
        <taxon>Saccotheciaceae</taxon>
        <taxon>Aureobasidium</taxon>
    </lineage>
</organism>
<reference evidence="1" key="1">
    <citation type="submission" date="2020-06" db="EMBL/GenBank/DDBJ databases">
        <authorList>
            <person name="Onetto C."/>
        </authorList>
    </citation>
    <scope>NUCLEOTIDE SEQUENCE</scope>
</reference>
<sequence length="344" mass="38603">MIAQREQSGEQIFVSQEMTCNVGLLNDVMVCTAEPTTIPIEPSIVGNCSGDLAYFNSRGGPRDARMCYGPDAPYILYGSQSSYSCIGIWVEDARMLLDDFHAERSVVPKLFTHATEVQKPPPVGGMEKNFFLFWDSSNKAYVHHDIYPHRVFAQLEFDGSVGPDLGVNSASKDDVCLKMYMPTLAPELESIHQATNSLSITLCKRADSGCTPTAVNTFIFTIFQHKSYHDWHGIYEPYVMVFQRDAPFEVHAISQRPLWIHGRGPLTRETQSLLYSDPNKDIPSGHTEMFYVTSISWKTHGQKYHGYLDDPLFLAFGIEDTRAGLIDVLAEDLFSDLGYCPGKM</sequence>
<protein>
    <submittedName>
        <fullName evidence="1">Uncharacterized protein</fullName>
    </submittedName>
</protein>